<sequence length="118" mass="13562">MTATMKHMAANFSKLDKFEGMEFIRWQNKMHFSLTSMSVVYVMSTSIPENGDDATMKQMRKISKYLLKNYGILWKLSIPSSMPLSTHYLLTFEPTLSKLLEDAITSPSSIRKELFSPL</sequence>
<dbReference type="Proteomes" id="UP001151760">
    <property type="component" value="Unassembled WGS sequence"/>
</dbReference>
<comment type="caution">
    <text evidence="1">The sequence shown here is derived from an EMBL/GenBank/DDBJ whole genome shotgun (WGS) entry which is preliminary data.</text>
</comment>
<evidence type="ECO:0000313" key="1">
    <source>
        <dbReference type="EMBL" id="GJS95209.1"/>
    </source>
</evidence>
<evidence type="ECO:0008006" key="3">
    <source>
        <dbReference type="Google" id="ProtNLM"/>
    </source>
</evidence>
<organism evidence="1 2">
    <name type="scientific">Tanacetum coccineum</name>
    <dbReference type="NCBI Taxonomy" id="301880"/>
    <lineage>
        <taxon>Eukaryota</taxon>
        <taxon>Viridiplantae</taxon>
        <taxon>Streptophyta</taxon>
        <taxon>Embryophyta</taxon>
        <taxon>Tracheophyta</taxon>
        <taxon>Spermatophyta</taxon>
        <taxon>Magnoliopsida</taxon>
        <taxon>eudicotyledons</taxon>
        <taxon>Gunneridae</taxon>
        <taxon>Pentapetalae</taxon>
        <taxon>asterids</taxon>
        <taxon>campanulids</taxon>
        <taxon>Asterales</taxon>
        <taxon>Asteraceae</taxon>
        <taxon>Asteroideae</taxon>
        <taxon>Anthemideae</taxon>
        <taxon>Anthemidinae</taxon>
        <taxon>Tanacetum</taxon>
    </lineage>
</organism>
<reference evidence="1" key="2">
    <citation type="submission" date="2022-01" db="EMBL/GenBank/DDBJ databases">
        <authorList>
            <person name="Yamashiro T."/>
            <person name="Shiraishi A."/>
            <person name="Satake H."/>
            <person name="Nakayama K."/>
        </authorList>
    </citation>
    <scope>NUCLEOTIDE SEQUENCE</scope>
</reference>
<keyword evidence="2" id="KW-1185">Reference proteome</keyword>
<proteinExistence type="predicted"/>
<evidence type="ECO:0000313" key="2">
    <source>
        <dbReference type="Proteomes" id="UP001151760"/>
    </source>
</evidence>
<protein>
    <recommendedName>
        <fullName evidence="3">Zinc finger, CCHC-type</fullName>
    </recommendedName>
</protein>
<dbReference type="EMBL" id="BQNB010011792">
    <property type="protein sequence ID" value="GJS95209.1"/>
    <property type="molecule type" value="Genomic_DNA"/>
</dbReference>
<name>A0ABQ4ZY16_9ASTR</name>
<reference evidence="1" key="1">
    <citation type="journal article" date="2022" name="Int. J. Mol. Sci.">
        <title>Draft Genome of Tanacetum Coccineum: Genomic Comparison of Closely Related Tanacetum-Family Plants.</title>
        <authorList>
            <person name="Yamashiro T."/>
            <person name="Shiraishi A."/>
            <person name="Nakayama K."/>
            <person name="Satake H."/>
        </authorList>
    </citation>
    <scope>NUCLEOTIDE SEQUENCE</scope>
</reference>
<accession>A0ABQ4ZY16</accession>
<gene>
    <name evidence="1" type="ORF">Tco_0802177</name>
</gene>